<evidence type="ECO:0000256" key="4">
    <source>
        <dbReference type="ARBA" id="ARBA00023098"/>
    </source>
</evidence>
<comment type="pathway">
    <text evidence="1">Lipid metabolism; fatty acid beta-oxidation.</text>
</comment>
<proteinExistence type="inferred from homology"/>
<comment type="caution">
    <text evidence="6">The sequence shown here is derived from an EMBL/GenBank/DDBJ whole genome shotgun (WGS) entry which is preliminary data.</text>
</comment>
<keyword evidence="4" id="KW-0443">Lipid metabolism</keyword>
<gene>
    <name evidence="6" type="ORF">VNI00_011337</name>
</gene>
<dbReference type="CDD" id="cd06558">
    <property type="entry name" value="crotonase-like"/>
    <property type="match status" value="1"/>
</dbReference>
<evidence type="ECO:0000256" key="2">
    <source>
        <dbReference type="ARBA" id="ARBA00005254"/>
    </source>
</evidence>
<dbReference type="EMBL" id="JAYKXP010000049">
    <property type="protein sequence ID" value="KAK7036672.1"/>
    <property type="molecule type" value="Genomic_DNA"/>
</dbReference>
<evidence type="ECO:0000313" key="7">
    <source>
        <dbReference type="Proteomes" id="UP001383192"/>
    </source>
</evidence>
<evidence type="ECO:0000313" key="6">
    <source>
        <dbReference type="EMBL" id="KAK7036672.1"/>
    </source>
</evidence>
<evidence type="ECO:0000256" key="1">
    <source>
        <dbReference type="ARBA" id="ARBA00005005"/>
    </source>
</evidence>
<evidence type="ECO:0000256" key="5">
    <source>
        <dbReference type="ARBA" id="ARBA00023235"/>
    </source>
</evidence>
<dbReference type="InterPro" id="IPR001753">
    <property type="entry name" value="Enoyl-CoA_hydra/iso"/>
</dbReference>
<evidence type="ECO:0000256" key="3">
    <source>
        <dbReference type="ARBA" id="ARBA00022832"/>
    </source>
</evidence>
<accession>A0AAW0CCZ5</accession>
<dbReference type="AlphaFoldDB" id="A0AAW0CCZ5"/>
<dbReference type="GO" id="GO:0005739">
    <property type="term" value="C:mitochondrion"/>
    <property type="evidence" value="ECO:0007669"/>
    <property type="project" value="TreeGrafter"/>
</dbReference>
<dbReference type="InterPro" id="IPR014748">
    <property type="entry name" value="Enoyl-CoA_hydra_C"/>
</dbReference>
<organism evidence="6 7">
    <name type="scientific">Paramarasmius palmivorus</name>
    <dbReference type="NCBI Taxonomy" id="297713"/>
    <lineage>
        <taxon>Eukaryota</taxon>
        <taxon>Fungi</taxon>
        <taxon>Dikarya</taxon>
        <taxon>Basidiomycota</taxon>
        <taxon>Agaricomycotina</taxon>
        <taxon>Agaricomycetes</taxon>
        <taxon>Agaricomycetidae</taxon>
        <taxon>Agaricales</taxon>
        <taxon>Marasmiineae</taxon>
        <taxon>Marasmiaceae</taxon>
        <taxon>Paramarasmius</taxon>
    </lineage>
</organism>
<keyword evidence="7" id="KW-1185">Reference proteome</keyword>
<protein>
    <submittedName>
        <fullName evidence="6">Uncharacterized protein</fullName>
    </submittedName>
</protein>
<dbReference type="InterPro" id="IPR029045">
    <property type="entry name" value="ClpP/crotonase-like_dom_sf"/>
</dbReference>
<keyword evidence="3" id="KW-0276">Fatty acid metabolism</keyword>
<dbReference type="GO" id="GO:0051750">
    <property type="term" value="F:delta(3,5)-delta(2,4)-dienoyl-CoA isomerase activity"/>
    <property type="evidence" value="ECO:0007669"/>
    <property type="project" value="TreeGrafter"/>
</dbReference>
<dbReference type="SUPFAM" id="SSF52096">
    <property type="entry name" value="ClpP/crotonase"/>
    <property type="match status" value="1"/>
</dbReference>
<dbReference type="FunFam" id="1.10.12.10:FF:000004">
    <property type="entry name" value="Delta3,5-delta2,4-dienoyl-CoA isomerase"/>
    <property type="match status" value="1"/>
</dbReference>
<dbReference type="Proteomes" id="UP001383192">
    <property type="component" value="Unassembled WGS sequence"/>
</dbReference>
<sequence>MSFNPEILSSKWIKVAQPFPHVLHVQLSREPVNAFCTEYWQEYGRLFDRIPLEAPDIRAVVVSSTLPRFFTAGLDLNDAMKIAKPANENTDNARKAFGTIDHIKEFQHAIHAVERAPFPVIAAVHGIAIGLGIDMSSCCDIRYAAEDTRFSVKEVDIGLAADIGTLAYLPKVVGNMSLVREYAYTAAQFSAHDAEKMGYVSRVVKGSRDEVVHAALELAKSIAAKSPVAVTGTKRLITHARDHTYMRQSPEKLVSVAENLDYTAIWNAAALQTKDMADALAATKSKSKPKFAPLRPSSKL</sequence>
<dbReference type="Gene3D" id="3.90.226.10">
    <property type="entry name" value="2-enoyl-CoA Hydratase, Chain A, domain 1"/>
    <property type="match status" value="1"/>
</dbReference>
<dbReference type="Gene3D" id="1.10.12.10">
    <property type="entry name" value="Lyase 2-enoyl-coa Hydratase, Chain A, domain 2"/>
    <property type="match status" value="1"/>
</dbReference>
<reference evidence="6 7" key="1">
    <citation type="submission" date="2024-01" db="EMBL/GenBank/DDBJ databases">
        <title>A draft genome for a cacao thread blight-causing isolate of Paramarasmius palmivorus.</title>
        <authorList>
            <person name="Baruah I.K."/>
            <person name="Bukari Y."/>
            <person name="Amoako-Attah I."/>
            <person name="Meinhardt L.W."/>
            <person name="Bailey B.A."/>
            <person name="Cohen S.P."/>
        </authorList>
    </citation>
    <scope>NUCLEOTIDE SEQUENCE [LARGE SCALE GENOMIC DNA]</scope>
    <source>
        <strain evidence="6 7">GH-12</strain>
    </source>
</reference>
<name>A0AAW0CCZ5_9AGAR</name>
<comment type="similarity">
    <text evidence="2">Belongs to the enoyl-CoA hydratase/isomerase family.</text>
</comment>
<dbReference type="PANTHER" id="PTHR43149:SF1">
    <property type="entry name" value="DELTA(3,5)-DELTA(2,4)-DIENOYL-COA ISOMERASE, MITOCHONDRIAL"/>
    <property type="match status" value="1"/>
</dbReference>
<dbReference type="GO" id="GO:0006631">
    <property type="term" value="P:fatty acid metabolic process"/>
    <property type="evidence" value="ECO:0007669"/>
    <property type="project" value="UniProtKB-KW"/>
</dbReference>
<keyword evidence="5" id="KW-0413">Isomerase</keyword>
<dbReference type="Pfam" id="PF00378">
    <property type="entry name" value="ECH_1"/>
    <property type="match status" value="1"/>
</dbReference>
<dbReference type="PANTHER" id="PTHR43149">
    <property type="entry name" value="ENOYL-COA HYDRATASE"/>
    <property type="match status" value="1"/>
</dbReference>
<dbReference type="InterPro" id="IPR045002">
    <property type="entry name" value="Ech1-like"/>
</dbReference>